<dbReference type="AlphaFoldDB" id="A0A8K0P9G7"/>
<keyword evidence="10" id="KW-0496">Mitochondrion</keyword>
<evidence type="ECO:0000313" key="13">
    <source>
        <dbReference type="EMBL" id="KAG8235534.1"/>
    </source>
</evidence>
<keyword evidence="9" id="KW-0809">Transit peptide</keyword>
<evidence type="ECO:0000256" key="4">
    <source>
        <dbReference type="ARBA" id="ARBA00007674"/>
    </source>
</evidence>
<dbReference type="Gene3D" id="1.25.40.10">
    <property type="entry name" value="Tetratricopeptide repeat domain"/>
    <property type="match status" value="1"/>
</dbReference>
<gene>
    <name evidence="13" type="ORF">J437_LFUL013496</name>
</gene>
<accession>A0A8K0P9G7</accession>
<organism evidence="13 14">
    <name type="scientific">Ladona fulva</name>
    <name type="common">Scarce chaser dragonfly</name>
    <name type="synonym">Libellula fulva</name>
    <dbReference type="NCBI Taxonomy" id="123851"/>
    <lineage>
        <taxon>Eukaryota</taxon>
        <taxon>Metazoa</taxon>
        <taxon>Ecdysozoa</taxon>
        <taxon>Arthropoda</taxon>
        <taxon>Hexapoda</taxon>
        <taxon>Insecta</taxon>
        <taxon>Pterygota</taxon>
        <taxon>Palaeoptera</taxon>
        <taxon>Odonata</taxon>
        <taxon>Epiprocta</taxon>
        <taxon>Anisoptera</taxon>
        <taxon>Libelluloidea</taxon>
        <taxon>Libellulidae</taxon>
        <taxon>Ladona</taxon>
    </lineage>
</organism>
<evidence type="ECO:0000256" key="1">
    <source>
        <dbReference type="ARBA" id="ARBA00004123"/>
    </source>
</evidence>
<evidence type="ECO:0000256" key="6">
    <source>
        <dbReference type="ARBA" id="ARBA00022490"/>
    </source>
</evidence>
<dbReference type="Pfam" id="PF06239">
    <property type="entry name" value="ECSIT_N"/>
    <property type="match status" value="1"/>
</dbReference>
<protein>
    <recommendedName>
        <fullName evidence="5">Evolutionarily conserved signaling intermediate in Toll pathway, mitochondrial</fullName>
    </recommendedName>
</protein>
<evidence type="ECO:0000256" key="5">
    <source>
        <dbReference type="ARBA" id="ARBA00019998"/>
    </source>
</evidence>
<sequence>MLGPKVFNHSICLSCLISRAPVPLPFRYVKSCLRITGGTELSRAFTVSKIYASKNNVDQKDIVPKEYFDKVGNKNKQNYLDMVRIFEGRGAHRRGHVEFIYSALRHMEEFGVHKDLEAYKRLIDVFPKGKFIPTNIFQAEFMHYPKQQQCAIDLLEQMEENGVIPDAETEDILLNIFGKSGHPLRKYWRMMYWMPKFKNLNPWPLPNPVPNDSLELAKLALQQMSSVDLQSSVTEYKTSDVKDSVDDTWVVSVQSPTQMELLEAHPEETPIFVEGAFRVWLRNTSVNYFILRADPTPLSNYDNIASDPDDVGELKTPFEEPVNSAVRLAPSVHEQEEGTVLAMCATGTSSRDSLLSWIRLLQEANPRLSVIPVLFSLRSPFGQVIPIHHPEENQQSSAKVSDK</sequence>
<keyword evidence="14" id="KW-1185">Reference proteome</keyword>
<dbReference type="GO" id="GO:0045087">
    <property type="term" value="P:innate immune response"/>
    <property type="evidence" value="ECO:0007669"/>
    <property type="project" value="UniProtKB-KW"/>
</dbReference>
<dbReference type="GO" id="GO:0007178">
    <property type="term" value="P:cell surface receptor protein serine/threonine kinase signaling pathway"/>
    <property type="evidence" value="ECO:0007669"/>
    <property type="project" value="TreeGrafter"/>
</dbReference>
<dbReference type="Proteomes" id="UP000792457">
    <property type="component" value="Unassembled WGS sequence"/>
</dbReference>
<keyword evidence="11" id="KW-0539">Nucleus</keyword>
<dbReference type="InterPro" id="IPR011990">
    <property type="entry name" value="TPR-like_helical_dom_sf"/>
</dbReference>
<evidence type="ECO:0000256" key="2">
    <source>
        <dbReference type="ARBA" id="ARBA00004173"/>
    </source>
</evidence>
<dbReference type="OrthoDB" id="10064298at2759"/>
<comment type="caution">
    <text evidence="13">The sequence shown here is derived from an EMBL/GenBank/DDBJ whole genome shotgun (WGS) entry which is preliminary data.</text>
</comment>
<name>A0A8K0P9G7_LADFU</name>
<proteinExistence type="inferred from homology"/>
<reference evidence="13" key="2">
    <citation type="submission" date="2017-10" db="EMBL/GenBank/DDBJ databases">
        <title>Ladona fulva Genome sequencing and assembly.</title>
        <authorList>
            <person name="Murali S."/>
            <person name="Richards S."/>
            <person name="Bandaranaike D."/>
            <person name="Bellair M."/>
            <person name="Blankenburg K."/>
            <person name="Chao H."/>
            <person name="Dinh H."/>
            <person name="Doddapaneni H."/>
            <person name="Dugan-Rocha S."/>
            <person name="Elkadiri S."/>
            <person name="Gnanaolivu R."/>
            <person name="Hernandez B."/>
            <person name="Skinner E."/>
            <person name="Javaid M."/>
            <person name="Lee S."/>
            <person name="Li M."/>
            <person name="Ming W."/>
            <person name="Munidasa M."/>
            <person name="Muniz J."/>
            <person name="Nguyen L."/>
            <person name="Hughes D."/>
            <person name="Osuji N."/>
            <person name="Pu L.-L."/>
            <person name="Puazo M."/>
            <person name="Qu C."/>
            <person name="Quiroz J."/>
            <person name="Raj R."/>
            <person name="Weissenberger G."/>
            <person name="Xin Y."/>
            <person name="Zou X."/>
            <person name="Han Y."/>
            <person name="Worley K."/>
            <person name="Muzny D."/>
            <person name="Gibbs R."/>
        </authorList>
    </citation>
    <scope>NUCLEOTIDE SEQUENCE</scope>
    <source>
        <strain evidence="13">Sampled in the wild</strain>
    </source>
</reference>
<evidence type="ECO:0000256" key="8">
    <source>
        <dbReference type="ARBA" id="ARBA00022859"/>
    </source>
</evidence>
<feature type="domain" description="ECSIT C-terminal" evidence="12">
    <location>
        <begin position="255"/>
        <end position="378"/>
    </location>
</feature>
<dbReference type="SMART" id="SM01284">
    <property type="entry name" value="ECSIT_Cterm"/>
    <property type="match status" value="1"/>
</dbReference>
<dbReference type="EMBL" id="KZ308920">
    <property type="protein sequence ID" value="KAG8235534.1"/>
    <property type="molecule type" value="Genomic_DNA"/>
</dbReference>
<dbReference type="Pfam" id="PF14784">
    <property type="entry name" value="ECSIT_C"/>
    <property type="match status" value="1"/>
</dbReference>
<dbReference type="GO" id="GO:0005739">
    <property type="term" value="C:mitochondrion"/>
    <property type="evidence" value="ECO:0007669"/>
    <property type="project" value="UniProtKB-SubCell"/>
</dbReference>
<evidence type="ECO:0000256" key="10">
    <source>
        <dbReference type="ARBA" id="ARBA00023128"/>
    </source>
</evidence>
<keyword evidence="8" id="KW-0391">Immunity</keyword>
<keyword evidence="6" id="KW-0963">Cytoplasm</keyword>
<evidence type="ECO:0000256" key="9">
    <source>
        <dbReference type="ARBA" id="ARBA00022946"/>
    </source>
</evidence>
<comment type="similarity">
    <text evidence="4">Belongs to the ECSIT family.</text>
</comment>
<dbReference type="InterPro" id="IPR010418">
    <property type="entry name" value="ECSIT"/>
</dbReference>
<keyword evidence="7" id="KW-0399">Innate immunity</keyword>
<dbReference type="GO" id="GO:0005634">
    <property type="term" value="C:nucleus"/>
    <property type="evidence" value="ECO:0007669"/>
    <property type="project" value="UniProtKB-SubCell"/>
</dbReference>
<dbReference type="InterPro" id="IPR029342">
    <property type="entry name" value="ECIST_C"/>
</dbReference>
<dbReference type="InterPro" id="IPR046448">
    <property type="entry name" value="ECSIT_N"/>
</dbReference>
<reference evidence="13" key="1">
    <citation type="submission" date="2013-04" db="EMBL/GenBank/DDBJ databases">
        <authorList>
            <person name="Qu J."/>
            <person name="Murali S.C."/>
            <person name="Bandaranaike D."/>
            <person name="Bellair M."/>
            <person name="Blankenburg K."/>
            <person name="Chao H."/>
            <person name="Dinh H."/>
            <person name="Doddapaneni H."/>
            <person name="Downs B."/>
            <person name="Dugan-Rocha S."/>
            <person name="Elkadiri S."/>
            <person name="Gnanaolivu R.D."/>
            <person name="Hernandez B."/>
            <person name="Javaid M."/>
            <person name="Jayaseelan J.C."/>
            <person name="Lee S."/>
            <person name="Li M."/>
            <person name="Ming W."/>
            <person name="Munidasa M."/>
            <person name="Muniz J."/>
            <person name="Nguyen L."/>
            <person name="Ongeri F."/>
            <person name="Osuji N."/>
            <person name="Pu L.-L."/>
            <person name="Puazo M."/>
            <person name="Qu C."/>
            <person name="Quiroz J."/>
            <person name="Raj R."/>
            <person name="Weissenberger G."/>
            <person name="Xin Y."/>
            <person name="Zou X."/>
            <person name="Han Y."/>
            <person name="Richards S."/>
            <person name="Worley K."/>
            <person name="Muzny D."/>
            <person name="Gibbs R."/>
        </authorList>
    </citation>
    <scope>NUCLEOTIDE SEQUENCE</scope>
    <source>
        <strain evidence="13">Sampled in the wild</strain>
    </source>
</reference>
<dbReference type="PANTHER" id="PTHR13113">
    <property type="entry name" value="ECSIT EVOLUTIONARILY CONSERVED SIGNALING INTERMEDIATE IN TOLL PATHWAYS"/>
    <property type="match status" value="1"/>
</dbReference>
<comment type="subcellular location">
    <subcellularLocation>
        <location evidence="3">Cytoplasm</location>
    </subcellularLocation>
    <subcellularLocation>
        <location evidence="2">Mitochondrion</location>
    </subcellularLocation>
    <subcellularLocation>
        <location evidence="1">Nucleus</location>
    </subcellularLocation>
</comment>
<evidence type="ECO:0000256" key="3">
    <source>
        <dbReference type="ARBA" id="ARBA00004496"/>
    </source>
</evidence>
<evidence type="ECO:0000259" key="12">
    <source>
        <dbReference type="SMART" id="SM01284"/>
    </source>
</evidence>
<dbReference type="PANTHER" id="PTHR13113:SF1">
    <property type="entry name" value="EVOLUTIONARILY CONSERVED SIGNALING INTERMEDIATE IN TOLL PATHWAY, MITOCHONDRIAL"/>
    <property type="match status" value="1"/>
</dbReference>
<evidence type="ECO:0000256" key="7">
    <source>
        <dbReference type="ARBA" id="ARBA00022588"/>
    </source>
</evidence>
<evidence type="ECO:0000256" key="11">
    <source>
        <dbReference type="ARBA" id="ARBA00023242"/>
    </source>
</evidence>
<evidence type="ECO:0000313" key="14">
    <source>
        <dbReference type="Proteomes" id="UP000792457"/>
    </source>
</evidence>